<feature type="region of interest" description="Disordered" evidence="1">
    <location>
        <begin position="201"/>
        <end position="268"/>
    </location>
</feature>
<evidence type="ECO:0000313" key="3">
    <source>
        <dbReference type="RefSeq" id="XP_022235507.1"/>
    </source>
</evidence>
<dbReference type="PANTHER" id="PTHR12296:SF30">
    <property type="entry name" value="DENN DOMAIN-CONTAINING PROTEIN CRAG"/>
    <property type="match status" value="1"/>
</dbReference>
<dbReference type="InterPro" id="IPR051696">
    <property type="entry name" value="DENN_Domain_GEFs"/>
</dbReference>
<feature type="compositionally biased region" description="Basic and acidic residues" evidence="1">
    <location>
        <begin position="233"/>
        <end position="244"/>
    </location>
</feature>
<evidence type="ECO:0000313" key="2">
    <source>
        <dbReference type="Proteomes" id="UP000694941"/>
    </source>
</evidence>
<feature type="region of interest" description="Disordered" evidence="1">
    <location>
        <begin position="106"/>
        <end position="125"/>
    </location>
</feature>
<dbReference type="RefSeq" id="XP_022235507.1">
    <property type="nucleotide sequence ID" value="XM_022379799.1"/>
</dbReference>
<evidence type="ECO:0000256" key="1">
    <source>
        <dbReference type="SAM" id="MobiDB-lite"/>
    </source>
</evidence>
<accession>A0ABM1RVV2</accession>
<sequence length="331" mass="36377">MGSGHFDTVLDTNASTTRIAMEITMTTCSKCHLCSSLLYDEEIMEGWSAENSNFNTRCTFCKTRLVPLLTVVIRDMRVDELSDTNLTPALSMESIRSAPPASQLLHHEGNLRHRTPPTPNRGRSLDRNVLHRSMDSDNAALFVFEDSPDSGSLAGSSRGGTPIDSPRRFSLSQDNPHKSTVYRPSSSLKSLNTSKDLIDFESSVSAPPSSNVSNMSASKKDTSEPYPGTESMLNEKKTRSKENLSDGTNPVVQSIPPRVPSSATSSGVDLRRLGNLDGGITLEPLSVPFLSPLVLRKEIEYVLDHEGDDCLTKPEFVDQHPIIYWNLVCSF</sequence>
<proteinExistence type="predicted"/>
<reference evidence="3" key="1">
    <citation type="submission" date="2025-08" db="UniProtKB">
        <authorList>
            <consortium name="RefSeq"/>
        </authorList>
    </citation>
    <scope>IDENTIFICATION</scope>
    <source>
        <tissue evidence="3">Muscle</tissue>
    </source>
</reference>
<feature type="region of interest" description="Disordered" evidence="1">
    <location>
        <begin position="148"/>
        <end position="188"/>
    </location>
</feature>
<name>A0ABM1RVV2_LIMPO</name>
<keyword evidence="2" id="KW-1185">Reference proteome</keyword>
<dbReference type="PANTHER" id="PTHR12296">
    <property type="entry name" value="DENN DOMAIN-CONTAINING PROTEIN 4"/>
    <property type="match status" value="1"/>
</dbReference>
<protein>
    <submittedName>
        <fullName evidence="3">DENN domain-containing protein 4C-like</fullName>
    </submittedName>
</protein>
<dbReference type="GeneID" id="111083330"/>
<organism evidence="2 3">
    <name type="scientific">Limulus polyphemus</name>
    <name type="common">Atlantic horseshoe crab</name>
    <dbReference type="NCBI Taxonomy" id="6850"/>
    <lineage>
        <taxon>Eukaryota</taxon>
        <taxon>Metazoa</taxon>
        <taxon>Ecdysozoa</taxon>
        <taxon>Arthropoda</taxon>
        <taxon>Chelicerata</taxon>
        <taxon>Merostomata</taxon>
        <taxon>Xiphosura</taxon>
        <taxon>Limulidae</taxon>
        <taxon>Limulus</taxon>
    </lineage>
</organism>
<gene>
    <name evidence="3" type="primary">LOC111083330</name>
</gene>
<dbReference type="Proteomes" id="UP000694941">
    <property type="component" value="Unplaced"/>
</dbReference>
<feature type="compositionally biased region" description="Low complexity" evidence="1">
    <location>
        <begin position="202"/>
        <end position="217"/>
    </location>
</feature>